<protein>
    <submittedName>
        <fullName evidence="2">GNAT family N-acetyltransferase</fullName>
    </submittedName>
</protein>
<name>A0A7Z2ZQD3_9BACL</name>
<organism evidence="2 3">
    <name type="scientific">Cohnella herbarum</name>
    <dbReference type="NCBI Taxonomy" id="2728023"/>
    <lineage>
        <taxon>Bacteria</taxon>
        <taxon>Bacillati</taxon>
        <taxon>Bacillota</taxon>
        <taxon>Bacilli</taxon>
        <taxon>Bacillales</taxon>
        <taxon>Paenibacillaceae</taxon>
        <taxon>Cohnella</taxon>
    </lineage>
</organism>
<dbReference type="PANTHER" id="PTHR13355:SF23">
    <property type="entry name" value="FAMILY N-ACETYLTRANSFERASE, PUTATIVE (AFU_ORTHOLOGUE AFUA_3G00870)-RELATED"/>
    <property type="match status" value="1"/>
</dbReference>
<dbReference type="EMBL" id="CP051680">
    <property type="protein sequence ID" value="QJD88024.1"/>
    <property type="molecule type" value="Genomic_DNA"/>
</dbReference>
<dbReference type="CDD" id="cd04301">
    <property type="entry name" value="NAT_SF"/>
    <property type="match status" value="1"/>
</dbReference>
<reference evidence="2 3" key="1">
    <citation type="submission" date="2020-04" db="EMBL/GenBank/DDBJ databases">
        <title>Genome sequencing of novel species.</title>
        <authorList>
            <person name="Heo J."/>
            <person name="Kim S.-J."/>
            <person name="Kim J.-S."/>
            <person name="Hong S.-B."/>
            <person name="Kwon S.-W."/>
        </authorList>
    </citation>
    <scope>NUCLEOTIDE SEQUENCE [LARGE SCALE GENOMIC DNA]</scope>
    <source>
        <strain evidence="2 3">MFER-1</strain>
    </source>
</reference>
<gene>
    <name evidence="2" type="ORF">HH215_06820</name>
</gene>
<dbReference type="InterPro" id="IPR000182">
    <property type="entry name" value="GNAT_dom"/>
</dbReference>
<dbReference type="InterPro" id="IPR016181">
    <property type="entry name" value="Acyl_CoA_acyltransferase"/>
</dbReference>
<dbReference type="PANTHER" id="PTHR13355">
    <property type="entry name" value="GLUCOSAMINE 6-PHOSPHATE N-ACETYLTRANSFERASE"/>
    <property type="match status" value="1"/>
</dbReference>
<dbReference type="PROSITE" id="PS51186">
    <property type="entry name" value="GNAT"/>
    <property type="match status" value="1"/>
</dbReference>
<feature type="domain" description="N-acetyltransferase" evidence="1">
    <location>
        <begin position="1"/>
        <end position="139"/>
    </location>
</feature>
<dbReference type="GO" id="GO:0008080">
    <property type="term" value="F:N-acetyltransferase activity"/>
    <property type="evidence" value="ECO:0007669"/>
    <property type="project" value="TreeGrafter"/>
</dbReference>
<dbReference type="Proteomes" id="UP000502248">
    <property type="component" value="Chromosome"/>
</dbReference>
<keyword evidence="2" id="KW-0808">Transferase</keyword>
<accession>A0A7Z2ZQD3</accession>
<evidence type="ECO:0000313" key="2">
    <source>
        <dbReference type="EMBL" id="QJD88024.1"/>
    </source>
</evidence>
<proteinExistence type="predicted"/>
<evidence type="ECO:0000259" key="1">
    <source>
        <dbReference type="PROSITE" id="PS51186"/>
    </source>
</evidence>
<dbReference type="SUPFAM" id="SSF55729">
    <property type="entry name" value="Acyl-CoA N-acyltransferases (Nat)"/>
    <property type="match status" value="1"/>
</dbReference>
<dbReference type="Gene3D" id="3.40.630.30">
    <property type="match status" value="1"/>
</dbReference>
<dbReference type="InterPro" id="IPR039143">
    <property type="entry name" value="GNPNAT1-like"/>
</dbReference>
<dbReference type="Pfam" id="PF13508">
    <property type="entry name" value="Acetyltransf_7"/>
    <property type="match status" value="1"/>
</dbReference>
<keyword evidence="3" id="KW-1185">Reference proteome</keyword>
<dbReference type="AlphaFoldDB" id="A0A7Z2ZQD3"/>
<evidence type="ECO:0000313" key="3">
    <source>
        <dbReference type="Proteomes" id="UP000502248"/>
    </source>
</evidence>
<dbReference type="KEGG" id="cheb:HH215_06820"/>
<sequence>MKYRNADLEDEEELFVLAENLATSNKLNKTDFSRIFSELLSNNNVDLVIAETESRLVGYAMSFHHSTFYANGLISWVEELIVLEEYRGKRIGKKLMKIIEEKAYGRGSKLVALATRRASEFYKAIGYDESAIYFKKTLT</sequence>